<evidence type="ECO:0000313" key="5">
    <source>
        <dbReference type="EMBL" id="GEK82912.1"/>
    </source>
</evidence>
<dbReference type="PANTHER" id="PTHR11559">
    <property type="entry name" value="CARBOXYLESTERASE"/>
    <property type="match status" value="1"/>
</dbReference>
<evidence type="ECO:0000256" key="1">
    <source>
        <dbReference type="ARBA" id="ARBA00005964"/>
    </source>
</evidence>
<dbReference type="InterPro" id="IPR050309">
    <property type="entry name" value="Type-B_Carboxylest/Lipase"/>
</dbReference>
<dbReference type="InterPro" id="IPR019819">
    <property type="entry name" value="Carboxylesterase_B_CS"/>
</dbReference>
<dbReference type="Proteomes" id="UP000321154">
    <property type="component" value="Unassembled WGS sequence"/>
</dbReference>
<evidence type="ECO:0000313" key="7">
    <source>
        <dbReference type="Proteomes" id="UP000321154"/>
    </source>
</evidence>
<dbReference type="RefSeq" id="WP_146854029.1">
    <property type="nucleotide sequence ID" value="NZ_BAAAHR010000001.1"/>
</dbReference>
<dbReference type="PROSITE" id="PS00122">
    <property type="entry name" value="CARBOXYLESTERASE_B_1"/>
    <property type="match status" value="1"/>
</dbReference>
<proteinExistence type="inferred from homology"/>
<evidence type="ECO:0000256" key="3">
    <source>
        <dbReference type="RuleBase" id="RU361235"/>
    </source>
</evidence>
<accession>A0A7W3JI18</accession>
<dbReference type="InterPro" id="IPR019826">
    <property type="entry name" value="Carboxylesterase_B_AS"/>
</dbReference>
<keyword evidence="7" id="KW-1185">Reference proteome</keyword>
<dbReference type="PROSITE" id="PS00941">
    <property type="entry name" value="CARBOXYLESTERASE_B_2"/>
    <property type="match status" value="1"/>
</dbReference>
<reference evidence="6 8" key="2">
    <citation type="submission" date="2020-07" db="EMBL/GenBank/DDBJ databases">
        <title>Sequencing the genomes of 1000 actinobacteria strains.</title>
        <authorList>
            <person name="Klenk H.-P."/>
        </authorList>
    </citation>
    <scope>NUCLEOTIDE SEQUENCE [LARGE SCALE GENOMIC DNA]</scope>
    <source>
        <strain evidence="6 8">DSM 10309</strain>
    </source>
</reference>
<evidence type="ECO:0000313" key="8">
    <source>
        <dbReference type="Proteomes" id="UP000522688"/>
    </source>
</evidence>
<evidence type="ECO:0000259" key="4">
    <source>
        <dbReference type="Pfam" id="PF00135"/>
    </source>
</evidence>
<dbReference type="Gene3D" id="3.40.50.1820">
    <property type="entry name" value="alpha/beta hydrolase"/>
    <property type="match status" value="1"/>
</dbReference>
<dbReference type="InterPro" id="IPR002018">
    <property type="entry name" value="CarbesteraseB"/>
</dbReference>
<dbReference type="AlphaFoldDB" id="A0A7W3JI18"/>
<name>A0A7W3JI18_9MICO</name>
<organism evidence="6 8">
    <name type="scientific">Frigoribacterium faeni</name>
    <dbReference type="NCBI Taxonomy" id="145483"/>
    <lineage>
        <taxon>Bacteria</taxon>
        <taxon>Bacillati</taxon>
        <taxon>Actinomycetota</taxon>
        <taxon>Actinomycetes</taxon>
        <taxon>Micrococcales</taxon>
        <taxon>Microbacteriaceae</taxon>
        <taxon>Frigoribacterium</taxon>
    </lineage>
</organism>
<protein>
    <recommendedName>
        <fullName evidence="3">Carboxylic ester hydrolase</fullName>
        <ecNumber evidence="3">3.1.1.-</ecNumber>
    </recommendedName>
</protein>
<sequence length="513" mass="56224">MIPSSDLLVRTTGQGEVRGLDERGVLAWRGIPFAAPPTGRLRFRAPEAPSSWAGVRDATRFGPAAPQDRVQFVGVDATTPLSEDCLTVNVVAPAGSAPGDGLPVLVYVHGGAYSVGSSREFPRQGETLVREGGVVYVSFNYRLGAFGYLDFTHWATPERPLESNLGLRDQVAALEWVRDNIAAFGGDPGRVTLSGESSGGNAVTTLMTVPRARGLFHGVIAQSAPPNAIYPPEVTRRWAGEFLEALTHALHDDDLESTSVDDAAALLDSAPTGALVRAASQLQLRTPDEDPGTICFSPVIDGDFLPERPLDAFKAGRAHPVPLIIGTNDREGSVFTGRRDILATTKPRIRAIFAATAKKSRKEIKKHYPGLPSRPAALDFGGDYAFWFPSVKVAERHAVHQPVRFYRFDATTRILRVAGVDAFHGLELWAIYDRMGSAFGWAMSLLGGRRSFLRTAARTRARWLEFVRTGAVADWPTYDPFRRRTLIIDARDRVEHDPRGERRRAWQDFVPHV</sequence>
<dbReference type="EC" id="3.1.1.-" evidence="3"/>
<keyword evidence="2 3" id="KW-0378">Hydrolase</keyword>
<dbReference type="SUPFAM" id="SSF53474">
    <property type="entry name" value="alpha/beta-Hydrolases"/>
    <property type="match status" value="1"/>
</dbReference>
<dbReference type="GO" id="GO:0016787">
    <property type="term" value="F:hydrolase activity"/>
    <property type="evidence" value="ECO:0007669"/>
    <property type="project" value="UniProtKB-KW"/>
</dbReference>
<comment type="similarity">
    <text evidence="1 3">Belongs to the type-B carboxylesterase/lipase family.</text>
</comment>
<gene>
    <name evidence="5" type="primary">lipT</name>
    <name evidence="6" type="ORF">FB463_001509</name>
    <name evidence="5" type="ORF">FFA01_12210</name>
</gene>
<dbReference type="Proteomes" id="UP000522688">
    <property type="component" value="Unassembled WGS sequence"/>
</dbReference>
<dbReference type="OrthoDB" id="3199405at2"/>
<dbReference type="InterPro" id="IPR029058">
    <property type="entry name" value="AB_hydrolase_fold"/>
</dbReference>
<dbReference type="Pfam" id="PF00135">
    <property type="entry name" value="COesterase"/>
    <property type="match status" value="1"/>
</dbReference>
<dbReference type="EMBL" id="JACGWW010000002">
    <property type="protein sequence ID" value="MBA8813260.1"/>
    <property type="molecule type" value="Genomic_DNA"/>
</dbReference>
<evidence type="ECO:0000256" key="2">
    <source>
        <dbReference type="ARBA" id="ARBA00022801"/>
    </source>
</evidence>
<feature type="domain" description="Carboxylesterase type B" evidence="4">
    <location>
        <begin position="10"/>
        <end position="503"/>
    </location>
</feature>
<evidence type="ECO:0000313" key="6">
    <source>
        <dbReference type="EMBL" id="MBA8813260.1"/>
    </source>
</evidence>
<reference evidence="5 7" key="1">
    <citation type="submission" date="2019-07" db="EMBL/GenBank/DDBJ databases">
        <title>Whole genome shotgun sequence of Frigoribacterium faeni NBRC 103066.</title>
        <authorList>
            <person name="Hosoyama A."/>
            <person name="Uohara A."/>
            <person name="Ohji S."/>
            <person name="Ichikawa N."/>
        </authorList>
    </citation>
    <scope>NUCLEOTIDE SEQUENCE [LARGE SCALE GENOMIC DNA]</scope>
    <source>
        <strain evidence="5 7">NBRC 103066</strain>
    </source>
</reference>
<comment type="caution">
    <text evidence="6">The sequence shown here is derived from an EMBL/GenBank/DDBJ whole genome shotgun (WGS) entry which is preliminary data.</text>
</comment>
<dbReference type="EMBL" id="BJUV01000009">
    <property type="protein sequence ID" value="GEK82912.1"/>
    <property type="molecule type" value="Genomic_DNA"/>
</dbReference>